<evidence type="ECO:0000259" key="6">
    <source>
        <dbReference type="SMART" id="SM00291"/>
    </source>
</evidence>
<evidence type="ECO:0000256" key="1">
    <source>
        <dbReference type="ARBA" id="ARBA00022723"/>
    </source>
</evidence>
<sequence>FAVMDHRRSCVLDVNEWMRKADNLLSLITDLVTSEYPMTATSIAQCNDSIRKGVLELGYRGINDFCESFHSKFVIDTTTGVITFIETDESVQKSVEEKNDKTSAPPSSSSISVQASSSRSVLQQANIDDETLSLLTNYNPVSPSLRSSFRNKEPTKTESLKQTEFIHFKYAHEGKMRRFVVPRDYSYIIGAVKDRVETITGKKDLLLHWRDEESLIVLECGEDMQAAIDFAESQMKPPTCIVIETTEEVEEKKKESIEKQSKENQQSNTSLRVTTKKLMETGIDTTKSIMVTEAESREAFNGFAFMCDECDSYLAPLNGGRYKCIVCVNYDLCKNCVEKGVHSNHALVRLLCGQTMIPIDNVYRHVELKHTHRCSPSFEAKTCENSVHTVKKLSEEKNSLKLDKEKKRKHVNLEKKINKIKHKNIQASLDKDMVKMDKNMGSTKVSIVELPLERAQMDYADSEGWREEEERQMKAVIEESEKEKKREEKKRREEKRLDEERENMRRIDQQREEQRRERAEKQWKEMKKAVEPRVNRNEWRYVRKEPVDFYDLRNTSDSESDRSPLINLEDIIPEHIYQTAAQTIVFPPPPYVPRFDNLIQTRTPELLRLTSDRYEMAYPNCYSDDSDYEVEREKIPTKKVEKKEERVKPKIKWPSEMWTAKDTCAAYTTKFLKDREDFLTGVDEIDTIPVHLEQIMLWELLYKYDTEGLPEKLDRICTLVNCSTQMHVFQKKEQIFTENENVENEIIRLIAVELASRLQTMRDSVGFAIPSIRSKVISSRLGELDERIGAEDINSKFRKAALKLRPILCNCEHLSQSMVINESITSKMLAEHTANEVAQEMNEELADDISLVNPPLLSRSHSTDGSDIEIIDMRREDSSPDLDQFDRMDEQFVRMLLAPAAAAAPPSTPAADAAEISYPGHELTVDDSLESMVEIVSEALQAAKIVEPETSEPEVPQPSTPLNPLEDVAAAAALPNATEPEIVWRPLCGTSPVWATAEKAVEESIKTREKKAQLQFSSAIKQEMKRLEKANVAIEKTKLPLPPKAKKQDPKKELDDFEIRKLEAERQEKERESALEAASWRRLSRPLINENETVTIDDDDDSTFFSCSEEDPVREAWMDLQATVTTLRLRREKEEAKQTSDDVKHIPVFMEYNVLLELHDMENVHVMQSRLGEYCSQVSKNCKKDFKEHKTIFSEHKDIENMIIKQIACDLAKRLKNMKKIVDYATVASRSRMILNRVCELRAQIKEFKFNKVLFQNVCTELHMILLTSEFTVSYNPMESLDRGWKYLYDHAKGFVDTAKATAPALGQLLHPSQQQQQQPQQQQQQQSTNSFNATAASWDPWEEDFPSKNPSTAAAPVPTGVSAPSVVPSSHIAIDMGDEYIHIADDDPLTEEQQILLAKLFKTGIFEDYERMTEVCRTARNLDQAIDMMLDE</sequence>
<evidence type="ECO:0000256" key="2">
    <source>
        <dbReference type="ARBA" id="ARBA00022771"/>
    </source>
</evidence>
<feature type="domain" description="ZZ-type" evidence="6">
    <location>
        <begin position="301"/>
        <end position="347"/>
    </location>
</feature>
<protein>
    <recommendedName>
        <fullName evidence="6">ZZ-type domain-containing protein</fullName>
    </recommendedName>
</protein>
<dbReference type="FunFam" id="3.30.60.90:FF:000007">
    <property type="entry name" value="Next to BRCA1 gene 1 protein"/>
    <property type="match status" value="1"/>
</dbReference>
<dbReference type="Gene3D" id="3.10.20.90">
    <property type="entry name" value="Phosphatidylinositol 3-kinase Catalytic Subunit, Chain A, domain 1"/>
    <property type="match status" value="1"/>
</dbReference>
<dbReference type="EnsemblMetazoa" id="PPA29172.1">
    <property type="protein sequence ID" value="PPA29172.1"/>
    <property type="gene ID" value="WBGene00118726"/>
</dbReference>
<organism evidence="7 8">
    <name type="scientific">Pristionchus pacificus</name>
    <name type="common">Parasitic nematode worm</name>
    <dbReference type="NCBI Taxonomy" id="54126"/>
    <lineage>
        <taxon>Eukaryota</taxon>
        <taxon>Metazoa</taxon>
        <taxon>Ecdysozoa</taxon>
        <taxon>Nematoda</taxon>
        <taxon>Chromadorea</taxon>
        <taxon>Rhabditida</taxon>
        <taxon>Rhabditina</taxon>
        <taxon>Diplogasteromorpha</taxon>
        <taxon>Diplogasteroidea</taxon>
        <taxon>Neodiplogasteridae</taxon>
        <taxon>Pristionchus</taxon>
    </lineage>
</organism>
<proteinExistence type="predicted"/>
<feature type="region of interest" description="Disordered" evidence="5">
    <location>
        <begin position="1310"/>
        <end position="1366"/>
    </location>
</feature>
<reference evidence="8" key="1">
    <citation type="journal article" date="2008" name="Nat. Genet.">
        <title>The Pristionchus pacificus genome provides a unique perspective on nematode lifestyle and parasitism.</title>
        <authorList>
            <person name="Dieterich C."/>
            <person name="Clifton S.W."/>
            <person name="Schuster L.N."/>
            <person name="Chinwalla A."/>
            <person name="Delehaunty K."/>
            <person name="Dinkelacker I."/>
            <person name="Fulton L."/>
            <person name="Fulton R."/>
            <person name="Godfrey J."/>
            <person name="Minx P."/>
            <person name="Mitreva M."/>
            <person name="Roeseler W."/>
            <person name="Tian H."/>
            <person name="Witte H."/>
            <person name="Yang S.P."/>
            <person name="Wilson R.K."/>
            <person name="Sommer R.J."/>
        </authorList>
    </citation>
    <scope>NUCLEOTIDE SEQUENCE [LARGE SCALE GENOMIC DNA]</scope>
    <source>
        <strain evidence="8">PS312</strain>
    </source>
</reference>
<dbReference type="SUPFAM" id="SSF54277">
    <property type="entry name" value="CAD &amp; PB1 domains"/>
    <property type="match status" value="1"/>
</dbReference>
<dbReference type="InterPro" id="IPR000433">
    <property type="entry name" value="Znf_ZZ"/>
</dbReference>
<keyword evidence="1" id="KW-0479">Metal-binding</keyword>
<evidence type="ECO:0000313" key="7">
    <source>
        <dbReference type="EnsemblMetazoa" id="PPA29172.1"/>
    </source>
</evidence>
<dbReference type="Proteomes" id="UP000005239">
    <property type="component" value="Unassembled WGS sequence"/>
</dbReference>
<dbReference type="GO" id="GO:0070013">
    <property type="term" value="C:intracellular organelle lumen"/>
    <property type="evidence" value="ECO:0007669"/>
    <property type="project" value="UniProtKB-ARBA"/>
</dbReference>
<keyword evidence="2" id="KW-0863">Zinc-finger</keyword>
<feature type="compositionally biased region" description="Low complexity" evidence="5">
    <location>
        <begin position="103"/>
        <end position="117"/>
    </location>
</feature>
<evidence type="ECO:0000313" key="8">
    <source>
        <dbReference type="Proteomes" id="UP000005239"/>
    </source>
</evidence>
<dbReference type="CDD" id="cd02340">
    <property type="entry name" value="ZZ_NBR1_like"/>
    <property type="match status" value="1"/>
</dbReference>
<feature type="region of interest" description="Disordered" evidence="5">
    <location>
        <begin position="461"/>
        <end position="500"/>
    </location>
</feature>
<feature type="compositionally biased region" description="Basic and acidic residues" evidence="5">
    <location>
        <begin position="463"/>
        <end position="500"/>
    </location>
</feature>
<evidence type="ECO:0000256" key="3">
    <source>
        <dbReference type="ARBA" id="ARBA00022833"/>
    </source>
</evidence>
<gene>
    <name evidence="7" type="primary">WBGene00118726</name>
</gene>
<dbReference type="Pfam" id="PF00569">
    <property type="entry name" value="ZZ"/>
    <property type="match status" value="1"/>
</dbReference>
<dbReference type="InterPro" id="IPR052260">
    <property type="entry name" value="Autophagy_Rcpt_SigReg"/>
</dbReference>
<accession>A0A8R1UHD2</accession>
<evidence type="ECO:0000256" key="5">
    <source>
        <dbReference type="SAM" id="MobiDB-lite"/>
    </source>
</evidence>
<dbReference type="SUPFAM" id="SSF57850">
    <property type="entry name" value="RING/U-box"/>
    <property type="match status" value="1"/>
</dbReference>
<dbReference type="Gene3D" id="3.30.60.90">
    <property type="match status" value="1"/>
</dbReference>
<keyword evidence="4" id="KW-0175">Coiled coil</keyword>
<dbReference type="SMART" id="SM00291">
    <property type="entry name" value="ZnF_ZZ"/>
    <property type="match status" value="1"/>
</dbReference>
<feature type="compositionally biased region" description="Low complexity" evidence="5">
    <location>
        <begin position="1314"/>
        <end position="1327"/>
    </location>
</feature>
<dbReference type="PANTHER" id="PTHR15090">
    <property type="entry name" value="SEQUESTOSOME 1-RELATED"/>
    <property type="match status" value="1"/>
</dbReference>
<keyword evidence="8" id="KW-1185">Reference proteome</keyword>
<dbReference type="InterPro" id="IPR043145">
    <property type="entry name" value="Znf_ZZ_sf"/>
</dbReference>
<feature type="region of interest" description="Disordered" evidence="5">
    <location>
        <begin position="93"/>
        <end position="117"/>
    </location>
</feature>
<dbReference type="PANTHER" id="PTHR15090:SF8">
    <property type="entry name" value="ZZ-TYPE ZINC FINGER-CONTAINING PROTEIN"/>
    <property type="match status" value="1"/>
</dbReference>
<keyword evidence="3" id="KW-0862">Zinc</keyword>
<dbReference type="GO" id="GO:0005737">
    <property type="term" value="C:cytoplasm"/>
    <property type="evidence" value="ECO:0007669"/>
    <property type="project" value="UniProtKB-ARBA"/>
</dbReference>
<name>A0A8R1UHD2_PRIPA</name>
<reference evidence="7" key="2">
    <citation type="submission" date="2022-06" db="UniProtKB">
        <authorList>
            <consortium name="EnsemblMetazoa"/>
        </authorList>
    </citation>
    <scope>IDENTIFICATION</scope>
    <source>
        <strain evidence="7">PS312</strain>
    </source>
</reference>
<dbReference type="GO" id="GO:0008270">
    <property type="term" value="F:zinc ion binding"/>
    <property type="evidence" value="ECO:0007669"/>
    <property type="project" value="UniProtKB-KW"/>
</dbReference>
<dbReference type="FunFam" id="3.10.20.90:FF:000072">
    <property type="entry name" value="Next to BRCA1 gene 1 protein"/>
    <property type="match status" value="1"/>
</dbReference>
<feature type="coiled-coil region" evidence="4">
    <location>
        <begin position="1017"/>
        <end position="1079"/>
    </location>
</feature>
<dbReference type="OrthoDB" id="2122982at2759"/>
<evidence type="ECO:0000256" key="4">
    <source>
        <dbReference type="SAM" id="Coils"/>
    </source>
</evidence>